<feature type="region of interest" description="Disordered" evidence="1">
    <location>
        <begin position="1"/>
        <end position="63"/>
    </location>
</feature>
<sequence>MVVQVPQVDEEDEPTDSSMVTLWPPNKDDADNDDLEWHAVDEGSEEEEDDDDDDEEEEEEDDG</sequence>
<evidence type="ECO:0000256" key="1">
    <source>
        <dbReference type="SAM" id="MobiDB-lite"/>
    </source>
</evidence>
<name>A0A2N9FG33_FAGSY</name>
<reference evidence="2" key="1">
    <citation type="submission" date="2018-02" db="EMBL/GenBank/DDBJ databases">
        <authorList>
            <person name="Cohen D.B."/>
            <person name="Kent A.D."/>
        </authorList>
    </citation>
    <scope>NUCLEOTIDE SEQUENCE</scope>
</reference>
<dbReference type="AlphaFoldDB" id="A0A2N9FG33"/>
<dbReference type="EMBL" id="OIVN01000828">
    <property type="protein sequence ID" value="SPC86138.1"/>
    <property type="molecule type" value="Genomic_DNA"/>
</dbReference>
<protein>
    <submittedName>
        <fullName evidence="2">Uncharacterized protein</fullName>
    </submittedName>
</protein>
<feature type="compositionally biased region" description="Acidic residues" evidence="1">
    <location>
        <begin position="42"/>
        <end position="63"/>
    </location>
</feature>
<accession>A0A2N9FG33</accession>
<gene>
    <name evidence="2" type="ORF">FSB_LOCUS14020</name>
</gene>
<organism evidence="2">
    <name type="scientific">Fagus sylvatica</name>
    <name type="common">Beechnut</name>
    <dbReference type="NCBI Taxonomy" id="28930"/>
    <lineage>
        <taxon>Eukaryota</taxon>
        <taxon>Viridiplantae</taxon>
        <taxon>Streptophyta</taxon>
        <taxon>Embryophyta</taxon>
        <taxon>Tracheophyta</taxon>
        <taxon>Spermatophyta</taxon>
        <taxon>Magnoliopsida</taxon>
        <taxon>eudicotyledons</taxon>
        <taxon>Gunneridae</taxon>
        <taxon>Pentapetalae</taxon>
        <taxon>rosids</taxon>
        <taxon>fabids</taxon>
        <taxon>Fagales</taxon>
        <taxon>Fagaceae</taxon>
        <taxon>Fagus</taxon>
    </lineage>
</organism>
<evidence type="ECO:0000313" key="2">
    <source>
        <dbReference type="EMBL" id="SPC86138.1"/>
    </source>
</evidence>
<proteinExistence type="predicted"/>